<proteinExistence type="inferred from homology"/>
<evidence type="ECO:0000256" key="4">
    <source>
        <dbReference type="ARBA" id="ARBA00018706"/>
    </source>
</evidence>
<accession>A0A167J087</accession>
<dbReference type="Proteomes" id="UP000243498">
    <property type="component" value="Unassembled WGS sequence"/>
</dbReference>
<dbReference type="PANTHER" id="PTHR12755:SF3">
    <property type="entry name" value="POLYNUCLEOTIDE 5'-HYDROXYL-KINASE NOL9"/>
    <property type="match status" value="1"/>
</dbReference>
<dbReference type="PANTHER" id="PTHR12755">
    <property type="entry name" value="CLEAVAGE/POLYADENYLATION FACTOR IA SUBUNIT CLP1P"/>
    <property type="match status" value="1"/>
</dbReference>
<protein>
    <recommendedName>
        <fullName evidence="5">Polynucleotide 5'-hydroxyl-kinase GRC3</fullName>
    </recommendedName>
    <alternativeName>
        <fullName evidence="4">Polynucleotide 5'-hydroxyl-kinase grc3</fullName>
    </alternativeName>
</protein>
<dbReference type="InterPro" id="IPR027417">
    <property type="entry name" value="P-loop_NTPase"/>
</dbReference>
<dbReference type="GO" id="GO:0005730">
    <property type="term" value="C:nucleolus"/>
    <property type="evidence" value="ECO:0007669"/>
    <property type="project" value="UniProtKB-SubCell"/>
</dbReference>
<evidence type="ECO:0000256" key="5">
    <source>
        <dbReference type="ARBA" id="ARBA00019824"/>
    </source>
</evidence>
<dbReference type="InterPro" id="IPR045116">
    <property type="entry name" value="Clp1/Grc3"/>
</dbReference>
<dbReference type="EMBL" id="AZHC01000003">
    <property type="protein sequence ID" value="OAA49639.1"/>
    <property type="molecule type" value="Genomic_DNA"/>
</dbReference>
<organism evidence="14 15">
    <name type="scientific">Metarhizium rileyi (strain RCEF 4871)</name>
    <name type="common">Nomuraea rileyi</name>
    <dbReference type="NCBI Taxonomy" id="1649241"/>
    <lineage>
        <taxon>Eukaryota</taxon>
        <taxon>Fungi</taxon>
        <taxon>Dikarya</taxon>
        <taxon>Ascomycota</taxon>
        <taxon>Pezizomycotina</taxon>
        <taxon>Sordariomycetes</taxon>
        <taxon>Hypocreomycetidae</taxon>
        <taxon>Hypocreales</taxon>
        <taxon>Clavicipitaceae</taxon>
        <taxon>Metarhizium</taxon>
    </lineage>
</organism>
<dbReference type="GO" id="GO:0005524">
    <property type="term" value="F:ATP binding"/>
    <property type="evidence" value="ECO:0007669"/>
    <property type="project" value="UniProtKB-KW"/>
</dbReference>
<feature type="compositionally biased region" description="Polar residues" evidence="12">
    <location>
        <begin position="110"/>
        <end position="125"/>
    </location>
</feature>
<dbReference type="InterPro" id="IPR032319">
    <property type="entry name" value="CLP1_P"/>
</dbReference>
<evidence type="ECO:0000256" key="8">
    <source>
        <dbReference type="ARBA" id="ARBA00022741"/>
    </source>
</evidence>
<keyword evidence="8" id="KW-0547">Nucleotide-binding</keyword>
<evidence type="ECO:0000256" key="12">
    <source>
        <dbReference type="SAM" id="MobiDB-lite"/>
    </source>
</evidence>
<dbReference type="GO" id="GO:0000448">
    <property type="term" value="P:cleavage in ITS2 between 5.8S rRNA and LSU-rRNA of tricistronic rRNA transcript (SSU-rRNA, 5.8S rRNA, LSU-rRNA)"/>
    <property type="evidence" value="ECO:0007669"/>
    <property type="project" value="TreeGrafter"/>
</dbReference>
<evidence type="ECO:0000313" key="14">
    <source>
        <dbReference type="EMBL" id="OAA49639.1"/>
    </source>
</evidence>
<evidence type="ECO:0000256" key="7">
    <source>
        <dbReference type="ARBA" id="ARBA00022679"/>
    </source>
</evidence>
<feature type="domain" description="Clp1 P-loop" evidence="13">
    <location>
        <begin position="291"/>
        <end position="483"/>
    </location>
</feature>
<sequence>MSSGKRRKLDGRDPPQSPVSAVSAIAARRRQAASATKSQGNEPTSQAEQLTPGTNSFSALQTLKPDKKATNPSKKRFEQIAQRRSEGHHLIGTEDLPPTSLLPSTPTPDGTKSSYSAPSSQVTNHSSFRLTKSNCLAKAGGVVELRLHERERFTISGSFGLRIVDGEVTLAGATLRAAEKMYWVSAPNCVALPVIRTIEETRLELHNDPEFSSLRSLGRLSPLFRRLWNESSETIDGISTTEQSFRIIGSSLDAPKKCVIQELVSPPEWNRKLESLLPLPGTNQRATFVCGPKSAGKSTFTRLLTNRLLTCSNGQSPVRRVAVLDLDPGQPEYAPPGTVSLVSVSVPNFGVPFTHAAFDDPSNTILRCHSLASVTPASAPGLFISCATDLYDTYQKSLRTSPLLINTPGWILGTGLDLLVELITRIRPAEVIYMSEDGPAEAVNALENATKNVFSVLPSQPSEFTSRTAAHFRSMQMMSYFHSHVDVESKPPKPQRLIWSTHALTSTRPYVVPYSGGNSGFFGIISYDYQCTPEYLLPSINGSILAMVEIEDRAAFQQLTAAAAPGIRNEQSSTKPREVAVCRTADDLPFIPNPHDATLDPTYCRTIGLALVRAIDLRRKCLHVITPTPSARLEQIRSEGRDVVLVHGRFDTAHWAYTEDLYAKSIQDELLDKDIQMTDEETSEDELEGETTQRAKQDVISAIPWIEILQGNQRRPIGSRVWRVRRDLGRHSID</sequence>
<comment type="function">
    <text evidence="1">Polynucleotide 5'-kinase involved in rRNA processing.</text>
</comment>
<evidence type="ECO:0000256" key="1">
    <source>
        <dbReference type="ARBA" id="ARBA00003798"/>
    </source>
</evidence>
<evidence type="ECO:0000259" key="13">
    <source>
        <dbReference type="Pfam" id="PF16575"/>
    </source>
</evidence>
<evidence type="ECO:0000256" key="6">
    <source>
        <dbReference type="ARBA" id="ARBA00022552"/>
    </source>
</evidence>
<keyword evidence="6" id="KW-0698">rRNA processing</keyword>
<evidence type="ECO:0000256" key="9">
    <source>
        <dbReference type="ARBA" id="ARBA00022777"/>
    </source>
</evidence>
<evidence type="ECO:0000256" key="3">
    <source>
        <dbReference type="ARBA" id="ARBA00011003"/>
    </source>
</evidence>
<keyword evidence="10" id="KW-0067">ATP-binding</keyword>
<feature type="compositionally biased region" description="Basic and acidic residues" evidence="12">
    <location>
        <begin position="64"/>
        <end position="92"/>
    </location>
</feature>
<feature type="region of interest" description="Disordered" evidence="12">
    <location>
        <begin position="1"/>
        <end position="125"/>
    </location>
</feature>
<comment type="caution">
    <text evidence="14">The sequence shown here is derived from an EMBL/GenBank/DDBJ whole genome shotgun (WGS) entry which is preliminary data.</text>
</comment>
<keyword evidence="11" id="KW-0539">Nucleus</keyword>
<keyword evidence="7" id="KW-0808">Transferase</keyword>
<evidence type="ECO:0000313" key="15">
    <source>
        <dbReference type="Proteomes" id="UP000243498"/>
    </source>
</evidence>
<keyword evidence="15" id="KW-1185">Reference proteome</keyword>
<keyword evidence="9" id="KW-0418">Kinase</keyword>
<dbReference type="STRING" id="1081105.A0A167J087"/>
<evidence type="ECO:0000256" key="11">
    <source>
        <dbReference type="ARBA" id="ARBA00023242"/>
    </source>
</evidence>
<gene>
    <name evidence="14" type="ORF">NOR_01562</name>
</gene>
<comment type="subcellular location">
    <subcellularLocation>
        <location evidence="2">Nucleus</location>
        <location evidence="2">Nucleolus</location>
    </subcellularLocation>
</comment>
<dbReference type="SUPFAM" id="SSF52540">
    <property type="entry name" value="P-loop containing nucleoside triphosphate hydrolases"/>
    <property type="match status" value="1"/>
</dbReference>
<feature type="compositionally biased region" description="Polar residues" evidence="12">
    <location>
        <begin position="36"/>
        <end position="61"/>
    </location>
</feature>
<dbReference type="OrthoDB" id="4054781at2759"/>
<dbReference type="OMA" id="PEFAPMG"/>
<reference evidence="14 15" key="1">
    <citation type="journal article" date="2016" name="Genome Biol. Evol.">
        <title>Divergent and convergent evolution of fungal pathogenicity.</title>
        <authorList>
            <person name="Shang Y."/>
            <person name="Xiao G."/>
            <person name="Zheng P."/>
            <person name="Cen K."/>
            <person name="Zhan S."/>
            <person name="Wang C."/>
        </authorList>
    </citation>
    <scope>NUCLEOTIDE SEQUENCE [LARGE SCALE GENOMIC DNA]</scope>
    <source>
        <strain evidence="14 15">RCEF 4871</strain>
    </source>
</reference>
<dbReference type="GO" id="GO:0051731">
    <property type="term" value="F:polynucleotide 5'-hydroxyl-kinase activity"/>
    <property type="evidence" value="ECO:0007669"/>
    <property type="project" value="InterPro"/>
</dbReference>
<name>A0A167J087_METRR</name>
<dbReference type="Pfam" id="PF16575">
    <property type="entry name" value="CLP1_P"/>
    <property type="match status" value="1"/>
</dbReference>
<dbReference type="Gene3D" id="3.40.50.300">
    <property type="entry name" value="P-loop containing nucleotide triphosphate hydrolases"/>
    <property type="match status" value="1"/>
</dbReference>
<dbReference type="FunFam" id="3.40.50.300:FF:001156">
    <property type="entry name" value="Polynucleotide 5-hydroxyl-kinase grc3"/>
    <property type="match status" value="1"/>
</dbReference>
<evidence type="ECO:0000256" key="10">
    <source>
        <dbReference type="ARBA" id="ARBA00022840"/>
    </source>
</evidence>
<comment type="similarity">
    <text evidence="3">Belongs to the Clp1 family. NOL9/GRC3 subfamily.</text>
</comment>
<dbReference type="AlphaFoldDB" id="A0A167J087"/>
<evidence type="ECO:0000256" key="2">
    <source>
        <dbReference type="ARBA" id="ARBA00004604"/>
    </source>
</evidence>
<feature type="compositionally biased region" description="Low complexity" evidence="12">
    <location>
        <begin position="96"/>
        <end position="108"/>
    </location>
</feature>